<proteinExistence type="inferred from homology"/>
<dbReference type="GO" id="GO:0016614">
    <property type="term" value="F:oxidoreductase activity, acting on CH-OH group of donors"/>
    <property type="evidence" value="ECO:0007669"/>
    <property type="project" value="UniProtKB-ARBA"/>
</dbReference>
<organism evidence="3 4">
    <name type="scientific">Nyssa sinensis</name>
    <dbReference type="NCBI Taxonomy" id="561372"/>
    <lineage>
        <taxon>Eukaryota</taxon>
        <taxon>Viridiplantae</taxon>
        <taxon>Streptophyta</taxon>
        <taxon>Embryophyta</taxon>
        <taxon>Tracheophyta</taxon>
        <taxon>Spermatophyta</taxon>
        <taxon>Magnoliopsida</taxon>
        <taxon>eudicotyledons</taxon>
        <taxon>Gunneridae</taxon>
        <taxon>Pentapetalae</taxon>
        <taxon>asterids</taxon>
        <taxon>Cornales</taxon>
        <taxon>Nyssaceae</taxon>
        <taxon>Nyssa</taxon>
    </lineage>
</organism>
<gene>
    <name evidence="3" type="ORF">F0562_025342</name>
</gene>
<sequence>MFASGFNTTGPFLYCKEAANGFNQGGGRTICLSTSLVAVLWPGFGVNVASKAVVEVKELRRTGIMANCMASRPVATNCNRDVLCIKDGRVCEGGGRGVLAESTERDVARVVGFLVLRVSACFICLKVEPTMPCFMF</sequence>
<dbReference type="EMBL" id="CM018036">
    <property type="protein sequence ID" value="KAA8541388.1"/>
    <property type="molecule type" value="Genomic_DNA"/>
</dbReference>
<dbReference type="OrthoDB" id="1669814at2759"/>
<evidence type="ECO:0000313" key="3">
    <source>
        <dbReference type="EMBL" id="KAA8541388.1"/>
    </source>
</evidence>
<dbReference type="PANTHER" id="PTHR48107:SF7">
    <property type="entry name" value="RE15974P"/>
    <property type="match status" value="1"/>
</dbReference>
<dbReference type="Proteomes" id="UP000325577">
    <property type="component" value="Linkage Group LG13"/>
</dbReference>
<dbReference type="AlphaFoldDB" id="A0A5J5BFE5"/>
<evidence type="ECO:0000256" key="1">
    <source>
        <dbReference type="ARBA" id="ARBA00006484"/>
    </source>
</evidence>
<keyword evidence="4" id="KW-1185">Reference proteome</keyword>
<keyword evidence="2" id="KW-0560">Oxidoreductase</keyword>
<evidence type="ECO:0000256" key="2">
    <source>
        <dbReference type="ARBA" id="ARBA00023002"/>
    </source>
</evidence>
<protein>
    <submittedName>
        <fullName evidence="3">Uncharacterized protein</fullName>
    </submittedName>
</protein>
<dbReference type="SUPFAM" id="SSF51735">
    <property type="entry name" value="NAD(P)-binding Rossmann-fold domains"/>
    <property type="match status" value="1"/>
</dbReference>
<comment type="similarity">
    <text evidence="1">Belongs to the short-chain dehydrogenases/reductases (SDR) family.</text>
</comment>
<evidence type="ECO:0000313" key="4">
    <source>
        <dbReference type="Proteomes" id="UP000325577"/>
    </source>
</evidence>
<reference evidence="3 4" key="1">
    <citation type="submission" date="2019-09" db="EMBL/GenBank/DDBJ databases">
        <title>A chromosome-level genome assembly of the Chinese tupelo Nyssa sinensis.</title>
        <authorList>
            <person name="Yang X."/>
            <person name="Kang M."/>
            <person name="Yang Y."/>
            <person name="Xiong H."/>
            <person name="Wang M."/>
            <person name="Zhang Z."/>
            <person name="Wang Z."/>
            <person name="Wu H."/>
            <person name="Ma T."/>
            <person name="Liu J."/>
            <person name="Xi Z."/>
        </authorList>
    </citation>
    <scope>NUCLEOTIDE SEQUENCE [LARGE SCALE GENOMIC DNA]</scope>
    <source>
        <strain evidence="3">J267</strain>
        <tissue evidence="3">Leaf</tissue>
    </source>
</reference>
<dbReference type="InterPro" id="IPR036291">
    <property type="entry name" value="NAD(P)-bd_dom_sf"/>
</dbReference>
<dbReference type="Gene3D" id="3.40.50.720">
    <property type="entry name" value="NAD(P)-binding Rossmann-like Domain"/>
    <property type="match status" value="1"/>
</dbReference>
<accession>A0A5J5BFE5</accession>
<dbReference type="PANTHER" id="PTHR48107">
    <property type="entry name" value="NADPH-DEPENDENT ALDEHYDE REDUCTASE-LIKE PROTEIN, CHLOROPLASTIC-RELATED"/>
    <property type="match status" value="1"/>
</dbReference>
<name>A0A5J5BFE5_9ASTE</name>